<sequence length="493" mass="54596">MSYLFHITGFITVFRAKLSSTNLELKEGEPQGWENPKQRQQLLDKVEALNWSANIISTGKGRFQVQVSSNLAIALTMTFSVTRLSRAIVQPSEPTPFSQLKLSVIDRLPSLQCYARTLHVFKDGHEASAEIIREALSKALVPYYPLAGRLQQSSEAELHISCTGEGVCFVAASASCTLESLNYFDDAPSVPHDDLLPDSIPETESLDPLVLMQVTSFKCGGYVIGLTFCHSICDGLGAAQFLNAVGEFARGFAHPSIEPIWFREALPSPVREPKLPPPPVMPNYQLKHASIDIQAQKIDQLKQEFFYLTGETCSTFEVVAAAIWRSRTRAIKFSKNSVVKLVFFANTRHLLNPPAPQGFYGNCFFPVTVTVSSGWLLEASHGEVVKSIKEAKPRLPTEFNKWIYKGADEGEEPFAPPLNYTTLFISEWGRLGFNEVDYGSGHPLYVMPIQGSSIIPVGIVCLPPRPKTGIRLMTWCVEGSHLPLLLDQMMSLA</sequence>
<comment type="similarity">
    <text evidence="1">Belongs to the plant acyltransferase family.</text>
</comment>
<dbReference type="AlphaFoldDB" id="A0AAP0KZV7"/>
<dbReference type="Gene3D" id="3.30.559.10">
    <property type="entry name" value="Chloramphenicol acetyltransferase-like domain"/>
    <property type="match status" value="2"/>
</dbReference>
<keyword evidence="3" id="KW-0012">Acyltransferase</keyword>
<dbReference type="Proteomes" id="UP001420932">
    <property type="component" value="Unassembled WGS sequence"/>
</dbReference>
<dbReference type="Pfam" id="PF02458">
    <property type="entry name" value="Transferase"/>
    <property type="match status" value="1"/>
</dbReference>
<dbReference type="EMBL" id="JBBNAF010000003">
    <property type="protein sequence ID" value="KAK9161862.1"/>
    <property type="molecule type" value="Genomic_DNA"/>
</dbReference>
<evidence type="ECO:0000256" key="1">
    <source>
        <dbReference type="ARBA" id="ARBA00009861"/>
    </source>
</evidence>
<gene>
    <name evidence="4" type="ORF">Syun_008203</name>
</gene>
<evidence type="ECO:0000313" key="5">
    <source>
        <dbReference type="Proteomes" id="UP001420932"/>
    </source>
</evidence>
<dbReference type="GO" id="GO:0016746">
    <property type="term" value="F:acyltransferase activity"/>
    <property type="evidence" value="ECO:0007669"/>
    <property type="project" value="UniProtKB-KW"/>
</dbReference>
<evidence type="ECO:0000256" key="3">
    <source>
        <dbReference type="ARBA" id="ARBA00023315"/>
    </source>
</evidence>
<dbReference type="InterPro" id="IPR050898">
    <property type="entry name" value="Plant_acyltransferase"/>
</dbReference>
<organism evidence="4 5">
    <name type="scientific">Stephania yunnanensis</name>
    <dbReference type="NCBI Taxonomy" id="152371"/>
    <lineage>
        <taxon>Eukaryota</taxon>
        <taxon>Viridiplantae</taxon>
        <taxon>Streptophyta</taxon>
        <taxon>Embryophyta</taxon>
        <taxon>Tracheophyta</taxon>
        <taxon>Spermatophyta</taxon>
        <taxon>Magnoliopsida</taxon>
        <taxon>Ranunculales</taxon>
        <taxon>Menispermaceae</taxon>
        <taxon>Menispermoideae</taxon>
        <taxon>Cissampelideae</taxon>
        <taxon>Stephania</taxon>
    </lineage>
</organism>
<evidence type="ECO:0000256" key="2">
    <source>
        <dbReference type="ARBA" id="ARBA00022679"/>
    </source>
</evidence>
<keyword evidence="2" id="KW-0808">Transferase</keyword>
<proteinExistence type="inferred from homology"/>
<dbReference type="PANTHER" id="PTHR31147:SF1">
    <property type="entry name" value="ACYL TRANSFERASE 4"/>
    <property type="match status" value="1"/>
</dbReference>
<evidence type="ECO:0000313" key="4">
    <source>
        <dbReference type="EMBL" id="KAK9161862.1"/>
    </source>
</evidence>
<dbReference type="InterPro" id="IPR023213">
    <property type="entry name" value="CAT-like_dom_sf"/>
</dbReference>
<comment type="caution">
    <text evidence="4">The sequence shown here is derived from an EMBL/GenBank/DDBJ whole genome shotgun (WGS) entry which is preliminary data.</text>
</comment>
<dbReference type="PANTHER" id="PTHR31147">
    <property type="entry name" value="ACYL TRANSFERASE 4"/>
    <property type="match status" value="1"/>
</dbReference>
<reference evidence="4 5" key="1">
    <citation type="submission" date="2024-01" db="EMBL/GenBank/DDBJ databases">
        <title>Genome assemblies of Stephania.</title>
        <authorList>
            <person name="Yang L."/>
        </authorList>
    </citation>
    <scope>NUCLEOTIDE SEQUENCE [LARGE SCALE GENOMIC DNA]</scope>
    <source>
        <strain evidence="4">YNDBR</strain>
        <tissue evidence="4">Leaf</tissue>
    </source>
</reference>
<keyword evidence="5" id="KW-1185">Reference proteome</keyword>
<accession>A0AAP0KZV7</accession>
<protein>
    <submittedName>
        <fullName evidence="4">Uncharacterized protein</fullName>
    </submittedName>
</protein>
<name>A0AAP0KZV7_9MAGN</name>